<keyword evidence="1" id="KW-0472">Membrane</keyword>
<comment type="caution">
    <text evidence="2">The sequence shown here is derived from an EMBL/GenBank/DDBJ whole genome shotgun (WGS) entry which is preliminary data.</text>
</comment>
<feature type="transmembrane region" description="Helical" evidence="1">
    <location>
        <begin position="29"/>
        <end position="48"/>
    </location>
</feature>
<proteinExistence type="predicted"/>
<keyword evidence="1" id="KW-1133">Transmembrane helix</keyword>
<organism evidence="2 3">
    <name type="scientific">Adineta ricciae</name>
    <name type="common">Rotifer</name>
    <dbReference type="NCBI Taxonomy" id="249248"/>
    <lineage>
        <taxon>Eukaryota</taxon>
        <taxon>Metazoa</taxon>
        <taxon>Spiralia</taxon>
        <taxon>Gnathifera</taxon>
        <taxon>Rotifera</taxon>
        <taxon>Eurotatoria</taxon>
        <taxon>Bdelloidea</taxon>
        <taxon>Adinetida</taxon>
        <taxon>Adinetidae</taxon>
        <taxon>Adineta</taxon>
    </lineage>
</organism>
<accession>A0A814RXV6</accession>
<dbReference type="Proteomes" id="UP000663828">
    <property type="component" value="Unassembled WGS sequence"/>
</dbReference>
<reference evidence="2" key="1">
    <citation type="submission" date="2021-02" db="EMBL/GenBank/DDBJ databases">
        <authorList>
            <person name="Nowell W R."/>
        </authorList>
    </citation>
    <scope>NUCLEOTIDE SEQUENCE</scope>
</reference>
<dbReference type="AlphaFoldDB" id="A0A814RXV6"/>
<keyword evidence="3" id="KW-1185">Reference proteome</keyword>
<evidence type="ECO:0000313" key="3">
    <source>
        <dbReference type="Proteomes" id="UP000663828"/>
    </source>
</evidence>
<evidence type="ECO:0000313" key="2">
    <source>
        <dbReference type="EMBL" id="CAF1139406.1"/>
    </source>
</evidence>
<evidence type="ECO:0000256" key="1">
    <source>
        <dbReference type="SAM" id="Phobius"/>
    </source>
</evidence>
<name>A0A814RXV6_ADIRI</name>
<dbReference type="EMBL" id="CAJNOR010001417">
    <property type="protein sequence ID" value="CAF1139406.1"/>
    <property type="molecule type" value="Genomic_DNA"/>
</dbReference>
<protein>
    <submittedName>
        <fullName evidence="2">Uncharacterized protein</fullName>
    </submittedName>
</protein>
<sequence>MVLGMTAKIGSRLFTRHDLTNSTVKKERFSFSAAVLMSIIGVGVSLFSTNQLLLASSSTTRSILSKSK</sequence>
<gene>
    <name evidence="2" type="ORF">XAT740_LOCUS20336</name>
</gene>
<keyword evidence="1" id="KW-0812">Transmembrane</keyword>